<dbReference type="AlphaFoldDB" id="A0A1V2ULU6"/>
<dbReference type="InterPro" id="IPR025110">
    <property type="entry name" value="AMP-bd_C"/>
</dbReference>
<evidence type="ECO:0000313" key="9">
    <source>
        <dbReference type="Proteomes" id="UP000189299"/>
    </source>
</evidence>
<dbReference type="GO" id="GO:0008756">
    <property type="term" value="F:o-succinylbenzoate-CoA ligase activity"/>
    <property type="evidence" value="ECO:0007669"/>
    <property type="project" value="UniProtKB-UniRule"/>
</dbReference>
<gene>
    <name evidence="5" type="primary">menE</name>
    <name evidence="8" type="ORF">BTN92_04115</name>
</gene>
<dbReference type="OrthoDB" id="9762242at2"/>
<dbReference type="PROSITE" id="PS00455">
    <property type="entry name" value="AMP_BINDING"/>
    <property type="match status" value="1"/>
</dbReference>
<dbReference type="Pfam" id="PF00501">
    <property type="entry name" value="AMP-binding"/>
    <property type="match status" value="1"/>
</dbReference>
<evidence type="ECO:0000256" key="3">
    <source>
        <dbReference type="ARBA" id="ARBA00022741"/>
    </source>
</evidence>
<dbReference type="Proteomes" id="UP000189299">
    <property type="component" value="Unassembled WGS sequence"/>
</dbReference>
<dbReference type="PANTHER" id="PTHR43201:SF5">
    <property type="entry name" value="MEDIUM-CHAIN ACYL-COA LIGASE ACSF2, MITOCHONDRIAL"/>
    <property type="match status" value="1"/>
</dbReference>
<dbReference type="GO" id="GO:0006631">
    <property type="term" value="P:fatty acid metabolic process"/>
    <property type="evidence" value="ECO:0007669"/>
    <property type="project" value="TreeGrafter"/>
</dbReference>
<dbReference type="NCBIfam" id="TIGR01923">
    <property type="entry name" value="menE"/>
    <property type="match status" value="1"/>
</dbReference>
<feature type="domain" description="AMP-dependent synthetase/ligase" evidence="6">
    <location>
        <begin position="17"/>
        <end position="353"/>
    </location>
</feature>
<dbReference type="Gene3D" id="3.40.50.12780">
    <property type="entry name" value="N-terminal domain of ligase-like"/>
    <property type="match status" value="1"/>
</dbReference>
<reference evidence="8 9" key="1">
    <citation type="submission" date="2016-12" db="EMBL/GenBank/DDBJ databases">
        <authorList>
            <person name="Song W.-J."/>
            <person name="Kurnit D.M."/>
        </authorList>
    </citation>
    <scope>NUCLEOTIDE SEQUENCE [LARGE SCALE GENOMIC DNA]</scope>
    <source>
        <strain evidence="8 9">CGB1038-1_S1</strain>
    </source>
</reference>
<dbReference type="Pfam" id="PF13193">
    <property type="entry name" value="AMP-binding_C"/>
    <property type="match status" value="1"/>
</dbReference>
<dbReference type="InterPro" id="IPR020845">
    <property type="entry name" value="AMP-binding_CS"/>
</dbReference>
<dbReference type="RefSeq" id="WP_077151309.1">
    <property type="nucleotide sequence ID" value="NZ_CABMMO010000003.1"/>
</dbReference>
<accession>A0A1V2ULU6</accession>
<name>A0A1V2ULU6_ENTMU</name>
<organism evidence="8 9">
    <name type="scientific">Enterococcus mundtii</name>
    <dbReference type="NCBI Taxonomy" id="53346"/>
    <lineage>
        <taxon>Bacteria</taxon>
        <taxon>Bacillati</taxon>
        <taxon>Bacillota</taxon>
        <taxon>Bacilli</taxon>
        <taxon>Lactobacillales</taxon>
        <taxon>Enterococcaceae</taxon>
        <taxon>Enterococcus</taxon>
    </lineage>
</organism>
<dbReference type="UniPathway" id="UPA01057">
    <property type="reaction ID" value="UER00166"/>
</dbReference>
<feature type="domain" description="AMP-binding enzyme C-terminal" evidence="7">
    <location>
        <begin position="402"/>
        <end position="474"/>
    </location>
</feature>
<comment type="function">
    <text evidence="5">Converts 2-succinylbenzoate (OSB) to 2-succinylbenzoyl-CoA (OSB-CoA).</text>
</comment>
<dbReference type="GO" id="GO:0005524">
    <property type="term" value="F:ATP binding"/>
    <property type="evidence" value="ECO:0007669"/>
    <property type="project" value="UniProtKB-KW"/>
</dbReference>
<dbReference type="EMBL" id="MSTR01000003">
    <property type="protein sequence ID" value="ONN44029.1"/>
    <property type="molecule type" value="Genomic_DNA"/>
</dbReference>
<comment type="pathway">
    <text evidence="5">Quinol/quinone metabolism; menaquinone biosynthesis.</text>
</comment>
<keyword evidence="2 5" id="KW-0436">Ligase</keyword>
<dbReference type="SUPFAM" id="SSF56801">
    <property type="entry name" value="Acetyl-CoA synthetase-like"/>
    <property type="match status" value="1"/>
</dbReference>
<sequence>MTNFLSSLKPQPNSWLQKQAILHPNAPACQWNDHHLSFRELTSHVQSFAEYYHRILPKASEQVALYCENDLNAYLSILALWELGKEIQFVNTRLTTNEISEQMADAGTSTLISANKLAVNERITWYSFPDPSELHVLQPKDWFDEGYGEKAIASIMYTSGTTGKPKGVPQTFANHYASSQATALSLEVDRSDSWICCVPLYHISGLSILLRSLALGIQVILLQGFSPQQVHQLLANGSGNYISLVSKMLKDLEPLIPESGYAPSFKKVLLGGGPGEGRVMQACMEKQVPVMLSYGMTETCSQIVALSPESFEAKTGSSGKALSKVSIRIQKDKKSDQMGEILVKGPSIIDHYLNCVNPDSWTEDGWFHTGDWGYLDEEDYLYIVSRMSERIISGGENIFPVEIERVLLTCNKIAEVAVVGAWDKTWGQTPVAYVRLDEPLTDREITDLLAPLARYKHPTKIYCVSEIPKTATGKPIKRLLMTEERVNYIEYQIR</sequence>
<dbReference type="InterPro" id="IPR000873">
    <property type="entry name" value="AMP-dep_synth/lig_dom"/>
</dbReference>
<comment type="similarity">
    <text evidence="5">Belongs to the ATP-dependent AMP-binding enzyme family. MenE subfamily.</text>
</comment>
<dbReference type="HAMAP" id="MF_00731">
    <property type="entry name" value="MenE"/>
    <property type="match status" value="1"/>
</dbReference>
<dbReference type="InterPro" id="IPR010192">
    <property type="entry name" value="MenE"/>
</dbReference>
<dbReference type="Gene3D" id="3.30.300.30">
    <property type="match status" value="1"/>
</dbReference>
<evidence type="ECO:0000256" key="2">
    <source>
        <dbReference type="ARBA" id="ARBA00022598"/>
    </source>
</evidence>
<protein>
    <recommendedName>
        <fullName evidence="5">2-succinylbenzoate--CoA ligase</fullName>
        <ecNumber evidence="5">6.2.1.26</ecNumber>
    </recommendedName>
    <alternativeName>
        <fullName evidence="5">o-succinylbenzoyl-CoA synthetase</fullName>
        <shortName evidence="5">OSB-CoA synthetase</shortName>
    </alternativeName>
</protein>
<proteinExistence type="inferred from homology"/>
<keyword evidence="4 5" id="KW-0067">ATP-binding</keyword>
<keyword evidence="1 5" id="KW-0474">Menaquinone biosynthesis</keyword>
<dbReference type="GO" id="GO:0031956">
    <property type="term" value="F:medium-chain fatty acid-CoA ligase activity"/>
    <property type="evidence" value="ECO:0007669"/>
    <property type="project" value="TreeGrafter"/>
</dbReference>
<dbReference type="UniPathway" id="UPA00079"/>
<evidence type="ECO:0000313" key="8">
    <source>
        <dbReference type="EMBL" id="ONN44029.1"/>
    </source>
</evidence>
<comment type="caution">
    <text evidence="8">The sequence shown here is derived from an EMBL/GenBank/DDBJ whole genome shotgun (WGS) entry which is preliminary data.</text>
</comment>
<dbReference type="STRING" id="53346.A5802_001061"/>
<dbReference type="PANTHER" id="PTHR43201">
    <property type="entry name" value="ACYL-COA SYNTHETASE"/>
    <property type="match status" value="1"/>
</dbReference>
<dbReference type="EC" id="6.2.1.26" evidence="5"/>
<dbReference type="GO" id="GO:0009234">
    <property type="term" value="P:menaquinone biosynthetic process"/>
    <property type="evidence" value="ECO:0007669"/>
    <property type="project" value="UniProtKB-UniRule"/>
</dbReference>
<dbReference type="InterPro" id="IPR045851">
    <property type="entry name" value="AMP-bd_C_sf"/>
</dbReference>
<evidence type="ECO:0000256" key="4">
    <source>
        <dbReference type="ARBA" id="ARBA00022840"/>
    </source>
</evidence>
<evidence type="ECO:0000259" key="7">
    <source>
        <dbReference type="Pfam" id="PF13193"/>
    </source>
</evidence>
<evidence type="ECO:0000259" key="6">
    <source>
        <dbReference type="Pfam" id="PF00501"/>
    </source>
</evidence>
<comment type="catalytic activity">
    <reaction evidence="5">
        <text>2-succinylbenzoate + ATP + CoA = 2-succinylbenzoyl-CoA + AMP + diphosphate</text>
        <dbReference type="Rhea" id="RHEA:17009"/>
        <dbReference type="ChEBI" id="CHEBI:18325"/>
        <dbReference type="ChEBI" id="CHEBI:30616"/>
        <dbReference type="ChEBI" id="CHEBI:33019"/>
        <dbReference type="ChEBI" id="CHEBI:57287"/>
        <dbReference type="ChEBI" id="CHEBI:57364"/>
        <dbReference type="ChEBI" id="CHEBI:456215"/>
        <dbReference type="EC" id="6.2.1.26"/>
    </reaction>
</comment>
<evidence type="ECO:0000256" key="5">
    <source>
        <dbReference type="HAMAP-Rule" id="MF_00731"/>
    </source>
</evidence>
<keyword evidence="3 5" id="KW-0547">Nucleotide-binding</keyword>
<comment type="pathway">
    <text evidence="5">Quinol/quinone metabolism; 1,4-dihydroxy-2-naphthoate biosynthesis; 1,4-dihydroxy-2-naphthoate from chorismate: step 5/7.</text>
</comment>
<evidence type="ECO:0000256" key="1">
    <source>
        <dbReference type="ARBA" id="ARBA00022428"/>
    </source>
</evidence>
<dbReference type="InterPro" id="IPR042099">
    <property type="entry name" value="ANL_N_sf"/>
</dbReference>